<dbReference type="GeneID" id="87892128"/>
<evidence type="ECO:0000313" key="1">
    <source>
        <dbReference type="EMBL" id="KAK4641942.1"/>
    </source>
</evidence>
<proteinExistence type="predicted"/>
<dbReference type="Proteomes" id="UP001322138">
    <property type="component" value="Unassembled WGS sequence"/>
</dbReference>
<evidence type="ECO:0000313" key="2">
    <source>
        <dbReference type="Proteomes" id="UP001322138"/>
    </source>
</evidence>
<keyword evidence="2" id="KW-1185">Reference proteome</keyword>
<name>A0ABR0FF70_9PEZI</name>
<dbReference type="RefSeq" id="XP_062730918.1">
    <property type="nucleotide sequence ID" value="XM_062872823.1"/>
</dbReference>
<sequence>MAPPPIFCSELPVIFGVGHVALVGREPLVCFATLPALQIRQAHWARKQGVITDDNEAECTKSKALLLTFN</sequence>
<accession>A0ABR0FF70</accession>
<dbReference type="EMBL" id="JAFFGZ010000007">
    <property type="protein sequence ID" value="KAK4641942.1"/>
    <property type="molecule type" value="Genomic_DNA"/>
</dbReference>
<organism evidence="1 2">
    <name type="scientific">Podospora bellae-mahoneyi</name>
    <dbReference type="NCBI Taxonomy" id="2093777"/>
    <lineage>
        <taxon>Eukaryota</taxon>
        <taxon>Fungi</taxon>
        <taxon>Dikarya</taxon>
        <taxon>Ascomycota</taxon>
        <taxon>Pezizomycotina</taxon>
        <taxon>Sordariomycetes</taxon>
        <taxon>Sordariomycetidae</taxon>
        <taxon>Sordariales</taxon>
        <taxon>Podosporaceae</taxon>
        <taxon>Podospora</taxon>
    </lineage>
</organism>
<protein>
    <submittedName>
        <fullName evidence="1">Uncharacterized protein</fullName>
    </submittedName>
</protein>
<reference evidence="1 2" key="1">
    <citation type="journal article" date="2023" name="bioRxiv">
        <title>High-quality genome assemblies of four members of thePodospora anserinaspecies complex.</title>
        <authorList>
            <person name="Ament-Velasquez S.L."/>
            <person name="Vogan A.A."/>
            <person name="Wallerman O."/>
            <person name="Hartmann F."/>
            <person name="Gautier V."/>
            <person name="Silar P."/>
            <person name="Giraud T."/>
            <person name="Johannesson H."/>
        </authorList>
    </citation>
    <scope>NUCLEOTIDE SEQUENCE [LARGE SCALE GENOMIC DNA]</scope>
    <source>
        <strain evidence="1 2">CBS 112042</strain>
    </source>
</reference>
<gene>
    <name evidence="1" type="ORF">QC761_0079380</name>
</gene>
<comment type="caution">
    <text evidence="1">The sequence shown here is derived from an EMBL/GenBank/DDBJ whole genome shotgun (WGS) entry which is preliminary data.</text>
</comment>